<dbReference type="PROSITE" id="PS50983">
    <property type="entry name" value="FE_B12_PBP"/>
    <property type="match status" value="1"/>
</dbReference>
<feature type="chain" id="PRO_5038362064" evidence="1">
    <location>
        <begin position="23"/>
        <end position="335"/>
    </location>
</feature>
<dbReference type="InterPro" id="IPR050902">
    <property type="entry name" value="ABC_Transporter_SBP"/>
</dbReference>
<dbReference type="InterPro" id="IPR002491">
    <property type="entry name" value="ABC_transptr_periplasmic_BD"/>
</dbReference>
<dbReference type="GO" id="GO:0071281">
    <property type="term" value="P:cellular response to iron ion"/>
    <property type="evidence" value="ECO:0007669"/>
    <property type="project" value="TreeGrafter"/>
</dbReference>
<name>A0A9D2KDM9_9BACT</name>
<proteinExistence type="predicted"/>
<sequence length="335" mass="38898">MAYIKLFLAALFIMFFSFQVYAFEYDISAGIKLDKGAKVMGATVPTTFMLYSFDADIIAGWNTPLYEHEKKYIPEKYQKLDVLGGWYGNGNYPHKEVLLSKKIDAAFVITSDSYKVKKEIGKMKNYMASINIPFISIQGTAIDDDIKIYNMLGKIFNNEKRSEEINKYIIKSINNTKNITDKVKNKKKVYLALGENGLKTRCVDSILSAGAEYVHKCKMFDETISFEQLMIYNPDVIIIGKKAAYKAIKNDKKWANLKAVKNNNILFVPEEPFSWVEKKTVMEYFVIQYLASKLYPEYSSIDLHKELIEHIKIFFHYDLSYELADKLINYEKYYK</sequence>
<evidence type="ECO:0000259" key="2">
    <source>
        <dbReference type="PROSITE" id="PS50983"/>
    </source>
</evidence>
<evidence type="ECO:0000313" key="4">
    <source>
        <dbReference type="Proteomes" id="UP000824176"/>
    </source>
</evidence>
<dbReference type="Pfam" id="PF01497">
    <property type="entry name" value="Peripla_BP_2"/>
    <property type="match status" value="1"/>
</dbReference>
<reference evidence="3" key="2">
    <citation type="submission" date="2021-04" db="EMBL/GenBank/DDBJ databases">
        <authorList>
            <person name="Gilroy R."/>
        </authorList>
    </citation>
    <scope>NUCLEOTIDE SEQUENCE</scope>
    <source>
        <strain evidence="3">ChiW4-1371</strain>
    </source>
</reference>
<organism evidence="3 4">
    <name type="scientific">Candidatus Mucispirillum faecigallinarum</name>
    <dbReference type="NCBI Taxonomy" id="2838699"/>
    <lineage>
        <taxon>Bacteria</taxon>
        <taxon>Pseudomonadati</taxon>
        <taxon>Deferribacterota</taxon>
        <taxon>Deferribacteres</taxon>
        <taxon>Deferribacterales</taxon>
        <taxon>Mucispirillaceae</taxon>
        <taxon>Mucispirillum</taxon>
    </lineage>
</organism>
<dbReference type="PANTHER" id="PTHR30535:SF34">
    <property type="entry name" value="MOLYBDATE-BINDING PROTEIN MOLA"/>
    <property type="match status" value="1"/>
</dbReference>
<evidence type="ECO:0000256" key="1">
    <source>
        <dbReference type="SAM" id="SignalP"/>
    </source>
</evidence>
<accession>A0A9D2KDM9</accession>
<keyword evidence="1" id="KW-0732">Signal</keyword>
<dbReference type="Gene3D" id="3.40.50.1980">
    <property type="entry name" value="Nitrogenase molybdenum iron protein domain"/>
    <property type="match status" value="2"/>
</dbReference>
<dbReference type="EMBL" id="DXAQ01000143">
    <property type="protein sequence ID" value="HIZ90203.1"/>
    <property type="molecule type" value="Genomic_DNA"/>
</dbReference>
<comment type="caution">
    <text evidence="3">The sequence shown here is derived from an EMBL/GenBank/DDBJ whole genome shotgun (WGS) entry which is preliminary data.</text>
</comment>
<feature type="signal peptide" evidence="1">
    <location>
        <begin position="1"/>
        <end position="22"/>
    </location>
</feature>
<evidence type="ECO:0000313" key="3">
    <source>
        <dbReference type="EMBL" id="HIZ90203.1"/>
    </source>
</evidence>
<dbReference type="PANTHER" id="PTHR30535">
    <property type="entry name" value="VITAMIN B12-BINDING PROTEIN"/>
    <property type="match status" value="1"/>
</dbReference>
<dbReference type="Proteomes" id="UP000824176">
    <property type="component" value="Unassembled WGS sequence"/>
</dbReference>
<feature type="domain" description="Fe/B12 periplasmic-binding" evidence="2">
    <location>
        <begin position="38"/>
        <end position="298"/>
    </location>
</feature>
<protein>
    <submittedName>
        <fullName evidence="3">ABC transporter substrate-binding protein</fullName>
    </submittedName>
</protein>
<dbReference type="AlphaFoldDB" id="A0A9D2KDM9"/>
<gene>
    <name evidence="3" type="ORF">H9804_09665</name>
</gene>
<dbReference type="SUPFAM" id="SSF53807">
    <property type="entry name" value="Helical backbone' metal receptor"/>
    <property type="match status" value="1"/>
</dbReference>
<dbReference type="Gene3D" id="1.20.58.2180">
    <property type="match status" value="1"/>
</dbReference>
<reference evidence="3" key="1">
    <citation type="journal article" date="2021" name="PeerJ">
        <title>Extensive microbial diversity within the chicken gut microbiome revealed by metagenomics and culture.</title>
        <authorList>
            <person name="Gilroy R."/>
            <person name="Ravi A."/>
            <person name="Getino M."/>
            <person name="Pursley I."/>
            <person name="Horton D.L."/>
            <person name="Alikhan N.F."/>
            <person name="Baker D."/>
            <person name="Gharbi K."/>
            <person name="Hall N."/>
            <person name="Watson M."/>
            <person name="Adriaenssens E.M."/>
            <person name="Foster-Nyarko E."/>
            <person name="Jarju S."/>
            <person name="Secka A."/>
            <person name="Antonio M."/>
            <person name="Oren A."/>
            <person name="Chaudhuri R.R."/>
            <person name="La Ragione R."/>
            <person name="Hildebrand F."/>
            <person name="Pallen M.J."/>
        </authorList>
    </citation>
    <scope>NUCLEOTIDE SEQUENCE</scope>
    <source>
        <strain evidence="3">ChiW4-1371</strain>
    </source>
</reference>